<evidence type="ECO:0008006" key="3">
    <source>
        <dbReference type="Google" id="ProtNLM"/>
    </source>
</evidence>
<sequence length="142" mass="15712">MFVSIIERLKATAPSLASVEFAEDLDVVAKGVQRASTTTFVVPQPEKASPNRLATGHRQLVQVRFLVATILRYHSDNTGRMRAEEFDRFKGEIEDALTGWEPTDASDPCSLVGTEPTPMPNGVTIFVGIWETSRYLTDKDTP</sequence>
<reference evidence="1 2" key="1">
    <citation type="submission" date="2015-03" db="EMBL/GenBank/DDBJ databases">
        <title>Draft Genome Sequences of Agrobacterium nepotum Strain 39/7T (= CFBP 7436T = LMG 26435T) and Agrobacterium sp. Strain KFB 330 (= CFBP 8308 = LMG 28674).</title>
        <authorList>
            <person name="Kuzmanovic N."/>
            <person name="Pulawska J."/>
            <person name="Obradovic A."/>
        </authorList>
    </citation>
    <scope>NUCLEOTIDE SEQUENCE [LARGE SCALE GENOMIC DNA]</scope>
    <source>
        <strain evidence="1 2">39/7</strain>
    </source>
</reference>
<keyword evidence="2" id="KW-1185">Reference proteome</keyword>
<accession>A0ABR5CRQ9</accession>
<dbReference type="InterPro" id="IPR056912">
    <property type="entry name" value="Phage_JBD30_tail_term-like"/>
</dbReference>
<evidence type="ECO:0000313" key="2">
    <source>
        <dbReference type="Proteomes" id="UP000052068"/>
    </source>
</evidence>
<gene>
    <name evidence="1" type="ORF">RS75_13065</name>
</gene>
<organism evidence="1 2">
    <name type="scientific">Rhizobium nepotum 39/7</name>
    <dbReference type="NCBI Taxonomy" id="1368418"/>
    <lineage>
        <taxon>Bacteria</taxon>
        <taxon>Pseudomonadati</taxon>
        <taxon>Pseudomonadota</taxon>
        <taxon>Alphaproteobacteria</taxon>
        <taxon>Hyphomicrobiales</taxon>
        <taxon>Rhizobiaceae</taxon>
        <taxon>Rhizobium/Agrobacterium group</taxon>
        <taxon>Rhizobium</taxon>
    </lineage>
</organism>
<proteinExistence type="predicted"/>
<comment type="caution">
    <text evidence="1">The sequence shown here is derived from an EMBL/GenBank/DDBJ whole genome shotgun (WGS) entry which is preliminary data.</text>
</comment>
<evidence type="ECO:0000313" key="1">
    <source>
        <dbReference type="EMBL" id="KJF67404.1"/>
    </source>
</evidence>
<dbReference type="RefSeq" id="WP_045021067.1">
    <property type="nucleotide sequence ID" value="NZ_JWJH01000011.1"/>
</dbReference>
<dbReference type="Proteomes" id="UP000052068">
    <property type="component" value="Unassembled WGS sequence"/>
</dbReference>
<dbReference type="Pfam" id="PF23840">
    <property type="entry name" value="Phage_tail_terminator"/>
    <property type="match status" value="1"/>
</dbReference>
<protein>
    <recommendedName>
        <fullName evidence="3">Tail terminator</fullName>
    </recommendedName>
</protein>
<dbReference type="EMBL" id="JWJH01000011">
    <property type="protein sequence ID" value="KJF67404.1"/>
    <property type="molecule type" value="Genomic_DNA"/>
</dbReference>
<name>A0ABR5CRQ9_9HYPH</name>